<dbReference type="InterPro" id="IPR029063">
    <property type="entry name" value="SAM-dependent_MTases_sf"/>
</dbReference>
<dbReference type="EMBL" id="SJPI01000001">
    <property type="protein sequence ID" value="TWT52688.1"/>
    <property type="molecule type" value="Genomic_DNA"/>
</dbReference>
<dbReference type="SUPFAM" id="SSF53335">
    <property type="entry name" value="S-adenosyl-L-methionine-dependent methyltransferases"/>
    <property type="match status" value="1"/>
</dbReference>
<dbReference type="OrthoDB" id="161159at2"/>
<dbReference type="Gene3D" id="3.40.50.150">
    <property type="entry name" value="Vaccinia Virus protein VP39"/>
    <property type="match status" value="1"/>
</dbReference>
<dbReference type="CDD" id="cd02440">
    <property type="entry name" value="AdoMet_MTases"/>
    <property type="match status" value="1"/>
</dbReference>
<keyword evidence="2" id="KW-0489">Methyltransferase</keyword>
<accession>A0A5C5WPT6</accession>
<evidence type="ECO:0000313" key="2">
    <source>
        <dbReference type="EMBL" id="TWT52688.1"/>
    </source>
</evidence>
<dbReference type="Proteomes" id="UP000316598">
    <property type="component" value="Unassembled WGS sequence"/>
</dbReference>
<comment type="caution">
    <text evidence="2">The sequence shown here is derived from an EMBL/GenBank/DDBJ whole genome shotgun (WGS) entry which is preliminary data.</text>
</comment>
<protein>
    <submittedName>
        <fullName evidence="2">Putative methyltransferase</fullName>
        <ecNumber evidence="2">2.1.1.-</ecNumber>
    </submittedName>
</protein>
<evidence type="ECO:0000259" key="1">
    <source>
        <dbReference type="Pfam" id="PF08241"/>
    </source>
</evidence>
<proteinExistence type="predicted"/>
<organism evidence="2 3">
    <name type="scientific">Rubripirellula amarantea</name>
    <dbReference type="NCBI Taxonomy" id="2527999"/>
    <lineage>
        <taxon>Bacteria</taxon>
        <taxon>Pseudomonadati</taxon>
        <taxon>Planctomycetota</taxon>
        <taxon>Planctomycetia</taxon>
        <taxon>Pirellulales</taxon>
        <taxon>Pirellulaceae</taxon>
        <taxon>Rubripirellula</taxon>
    </lineage>
</organism>
<dbReference type="Pfam" id="PF08241">
    <property type="entry name" value="Methyltransf_11"/>
    <property type="match status" value="1"/>
</dbReference>
<keyword evidence="3" id="KW-1185">Reference proteome</keyword>
<gene>
    <name evidence="2" type="ORF">Pla22_03140</name>
</gene>
<dbReference type="AlphaFoldDB" id="A0A5C5WPT6"/>
<name>A0A5C5WPT6_9BACT</name>
<keyword evidence="2" id="KW-0808">Transferase</keyword>
<evidence type="ECO:0000313" key="3">
    <source>
        <dbReference type="Proteomes" id="UP000316598"/>
    </source>
</evidence>
<dbReference type="RefSeq" id="WP_146513017.1">
    <property type="nucleotide sequence ID" value="NZ_SJPI01000001.1"/>
</dbReference>
<sequence length="321" mass="35922">MNQSESMPDLSFEMSQDADLAKYDSWWPAVLRCPICSGSLAWGLQKTFCTDCQQNYWNDESKKADFRPRHPVEIPLSFRLPHQSNFSVVEHDVLEFAADHSWCVDPAKLPRHLTPELASHIPAAEGSGSRCLDLGCGAGDYRNSLEDAGYEWIGFDYEHKEAPFWADAHAIPLADCTVDFVISLAVLEHVLCPAVVLREVKRVLKPGGTFIGSVAYLVPFHDHASYFNMTHFGVHAALVDAGFSVDWIKSDPNYLGIRALSYTGMFQGLPRSVSYLMVSPVVAAYRSYWWLRRRFGIKNSSVQAQLALNTGAWAFRATAQP</sequence>
<dbReference type="GO" id="GO:0032259">
    <property type="term" value="P:methylation"/>
    <property type="evidence" value="ECO:0007669"/>
    <property type="project" value="UniProtKB-KW"/>
</dbReference>
<reference evidence="2 3" key="1">
    <citation type="submission" date="2019-02" db="EMBL/GenBank/DDBJ databases">
        <title>Deep-cultivation of Planctomycetes and their phenomic and genomic characterization uncovers novel biology.</title>
        <authorList>
            <person name="Wiegand S."/>
            <person name="Jogler M."/>
            <person name="Boedeker C."/>
            <person name="Pinto D."/>
            <person name="Vollmers J."/>
            <person name="Rivas-Marin E."/>
            <person name="Kohn T."/>
            <person name="Peeters S.H."/>
            <person name="Heuer A."/>
            <person name="Rast P."/>
            <person name="Oberbeckmann S."/>
            <person name="Bunk B."/>
            <person name="Jeske O."/>
            <person name="Meyerdierks A."/>
            <person name="Storesund J.E."/>
            <person name="Kallscheuer N."/>
            <person name="Luecker S."/>
            <person name="Lage O.M."/>
            <person name="Pohl T."/>
            <person name="Merkel B.J."/>
            <person name="Hornburger P."/>
            <person name="Mueller R.-W."/>
            <person name="Bruemmer F."/>
            <person name="Labrenz M."/>
            <person name="Spormann A.M."/>
            <person name="Op Den Camp H."/>
            <person name="Overmann J."/>
            <person name="Amann R."/>
            <person name="Jetten M.S.M."/>
            <person name="Mascher T."/>
            <person name="Medema M.H."/>
            <person name="Devos D.P."/>
            <person name="Kaster A.-K."/>
            <person name="Ovreas L."/>
            <person name="Rohde M."/>
            <person name="Galperin M.Y."/>
            <person name="Jogler C."/>
        </authorList>
    </citation>
    <scope>NUCLEOTIDE SEQUENCE [LARGE SCALE GENOMIC DNA]</scope>
    <source>
        <strain evidence="2 3">Pla22</strain>
    </source>
</reference>
<feature type="domain" description="Methyltransferase type 11" evidence="1">
    <location>
        <begin position="132"/>
        <end position="211"/>
    </location>
</feature>
<dbReference type="GO" id="GO:0008757">
    <property type="term" value="F:S-adenosylmethionine-dependent methyltransferase activity"/>
    <property type="evidence" value="ECO:0007669"/>
    <property type="project" value="InterPro"/>
</dbReference>
<dbReference type="EC" id="2.1.1.-" evidence="2"/>
<dbReference type="InterPro" id="IPR013216">
    <property type="entry name" value="Methyltransf_11"/>
</dbReference>
<dbReference type="PANTHER" id="PTHR43861">
    <property type="entry name" value="TRANS-ACONITATE 2-METHYLTRANSFERASE-RELATED"/>
    <property type="match status" value="1"/>
</dbReference>